<geneLocation type="plasmid" evidence="1 2">
    <name>megaplasmid</name>
</geneLocation>
<accession>C5B410</accession>
<dbReference type="HOGENOM" id="CLU_798791_0_0_5"/>
<sequence length="347" mass="38285">MRAPDEQRTRPVCLDVMATIMAVSRQDGRRERIRVVVPCPIREFETLPVVGRFQLARGKEIIRFGLDGRPFGPHEELHDYGATFRTPAGNFAGPWCTEILGQVLPRPAKSEPPLPSPTQAAKGRVGEPALAGAWDLEPDAARIAAIMERARADFAVCAGELLTAAPFPRWCVGEDGTRIELVRATDELRLEENYVAAERRDAAEELAGIRNGGRGLASCRGKVVEMDPAYQFDRDEVFLARGVGRYFAEKFRVPVVDLPGDLVRAWHDVSTGMRMRRDSASVQAIDVIASGFRLMAAFEACPQLSGRAGLHPDPWWSRIRDRIVQVDGLGPQMLPAASGPAPWQPWS</sequence>
<keyword evidence="1" id="KW-0614">Plasmid</keyword>
<dbReference type="KEGG" id="mea:Mex_2p0319"/>
<dbReference type="Proteomes" id="UP000009081">
    <property type="component" value="Plasmid megaplasmid"/>
</dbReference>
<dbReference type="EMBL" id="CP001511">
    <property type="protein sequence ID" value="ACS43192.1"/>
    <property type="molecule type" value="Genomic_DNA"/>
</dbReference>
<keyword evidence="2" id="KW-1185">Reference proteome</keyword>
<protein>
    <submittedName>
        <fullName evidence="1">Uncharacterized protein</fullName>
    </submittedName>
</protein>
<dbReference type="AlphaFoldDB" id="C5B410"/>
<evidence type="ECO:0000313" key="2">
    <source>
        <dbReference type="Proteomes" id="UP000009081"/>
    </source>
</evidence>
<name>C5B410_METEA</name>
<organism evidence="1 2">
    <name type="scientific">Methylorubrum extorquens (strain ATCC 14718 / DSM 1338 / JCM 2805 / NCIMB 9133 / AM1)</name>
    <name type="common">Methylobacterium extorquens</name>
    <dbReference type="NCBI Taxonomy" id="272630"/>
    <lineage>
        <taxon>Bacteria</taxon>
        <taxon>Pseudomonadati</taxon>
        <taxon>Pseudomonadota</taxon>
        <taxon>Alphaproteobacteria</taxon>
        <taxon>Hyphomicrobiales</taxon>
        <taxon>Methylobacteriaceae</taxon>
        <taxon>Methylorubrum</taxon>
    </lineage>
</organism>
<dbReference type="RefSeq" id="WP_012753676.1">
    <property type="nucleotide sequence ID" value="NC_012811.1"/>
</dbReference>
<reference evidence="1 2" key="1">
    <citation type="journal article" date="2009" name="PLoS ONE">
        <title>Methylobacterium genome sequences: a reference blueprint to investigate microbial metabolism of C1 compounds from natural and industrial sources.</title>
        <authorList>
            <person name="Vuilleumier S."/>
            <person name="Chistoserdova L."/>
            <person name="Lee M.-C."/>
            <person name="Bringel F."/>
            <person name="Lajus A."/>
            <person name="Zhou Y."/>
            <person name="Gourion B."/>
            <person name="Barbe V."/>
            <person name="Chang J."/>
            <person name="Cruveiller S."/>
            <person name="Dossat C."/>
            <person name="Gillett W."/>
            <person name="Gruffaz C."/>
            <person name="Haugen E."/>
            <person name="Hourcade E."/>
            <person name="Levy R."/>
            <person name="Mangenot S."/>
            <person name="Muller E."/>
            <person name="Nadalig T."/>
            <person name="Pagni M."/>
            <person name="Penny C."/>
            <person name="Peyraud R."/>
            <person name="Robinson D.G."/>
            <person name="Roche D."/>
            <person name="Rouy Z."/>
            <person name="Saenampechek C."/>
            <person name="Salvignol G."/>
            <person name="Vallenet D."/>
            <person name="Wu Z."/>
            <person name="Marx C.J."/>
            <person name="Vorholt J.A."/>
            <person name="Olson M.V."/>
            <person name="Kaul R."/>
            <person name="Weissenbach J."/>
            <person name="Medigue C."/>
            <person name="Lidstrom M.E."/>
        </authorList>
    </citation>
    <scope>NUCLEOTIDE SEQUENCE [LARGE SCALE GENOMIC DNA]</scope>
    <source>
        <strain evidence="2">ATCC 14718 / DSM 1338 / JCM 2805 / NCIMB 9133 / AM1</strain>
    </source>
</reference>
<proteinExistence type="predicted"/>
<gene>
    <name evidence="1" type="ordered locus">MexAM1_META2p0319</name>
</gene>
<evidence type="ECO:0000313" key="1">
    <source>
        <dbReference type="EMBL" id="ACS43192.1"/>
    </source>
</evidence>